<dbReference type="PANTHER" id="PTHR35883:SF1">
    <property type="entry name" value="CALMODULIN-BINDING PROTEIN CAM-BP15-RELATED"/>
    <property type="match status" value="1"/>
</dbReference>
<name>A0A7J4J5A5_9ARCH</name>
<protein>
    <recommendedName>
        <fullName evidence="1">BP74 N-terminal domain-containing protein</fullName>
    </recommendedName>
</protein>
<dbReference type="EMBL" id="DUGC01000113">
    <property type="protein sequence ID" value="HIH10396.1"/>
    <property type="molecule type" value="Genomic_DNA"/>
</dbReference>
<comment type="caution">
    <text evidence="2">The sequence shown here is derived from an EMBL/GenBank/DDBJ whole genome shotgun (WGS) entry which is preliminary data.</text>
</comment>
<accession>A0A7J4J5A5</accession>
<proteinExistence type="predicted"/>
<organism evidence="2 3">
    <name type="scientific">Candidatus Iainarchaeum sp</name>
    <dbReference type="NCBI Taxonomy" id="3101447"/>
    <lineage>
        <taxon>Archaea</taxon>
        <taxon>Candidatus Iainarchaeota</taxon>
        <taxon>Candidatus Iainarchaeia</taxon>
        <taxon>Candidatus Iainarchaeales</taxon>
        <taxon>Candidatus Iainarchaeaceae</taxon>
        <taxon>Candidatus Iainarchaeum</taxon>
    </lineage>
</organism>
<dbReference type="Proteomes" id="UP000565078">
    <property type="component" value="Unassembled WGS sequence"/>
</dbReference>
<evidence type="ECO:0000259" key="1">
    <source>
        <dbReference type="Pfam" id="PF23621"/>
    </source>
</evidence>
<feature type="domain" description="BP74 N-terminal" evidence="1">
    <location>
        <begin position="59"/>
        <end position="170"/>
    </location>
</feature>
<evidence type="ECO:0000313" key="3">
    <source>
        <dbReference type="Proteomes" id="UP000565078"/>
    </source>
</evidence>
<gene>
    <name evidence="2" type="ORF">HA254_07070</name>
</gene>
<sequence length="172" mass="18663">MAPLRAHPAAFFPAAFFSMVFLSGCVSIPFCGDNICLEGVEDVDLGNGHCTTDCGSLSASYFAFTTPPYDDTFVIKLTDPVRIAQARQIIAGEKKWEVHVMGTIVKSRIPYNPRWNFHVDPDSVAFFGNAMDICDFSISDVESNLDNAGSTFLPNNVWCPAGSVLVGEVSGR</sequence>
<reference evidence="3" key="1">
    <citation type="journal article" date="2020" name="bioRxiv">
        <title>A rank-normalized archaeal taxonomy based on genome phylogeny resolves widespread incomplete and uneven classifications.</title>
        <authorList>
            <person name="Rinke C."/>
            <person name="Chuvochina M."/>
            <person name="Mussig A.J."/>
            <person name="Chaumeil P.-A."/>
            <person name="Waite D.W."/>
            <person name="Whitman W.B."/>
            <person name="Parks D.H."/>
            <person name="Hugenholtz P."/>
        </authorList>
    </citation>
    <scope>NUCLEOTIDE SEQUENCE [LARGE SCALE GENOMIC DNA]</scope>
</reference>
<dbReference type="InterPro" id="IPR053344">
    <property type="entry name" value="cAMP-inducible_BP74-like"/>
</dbReference>
<dbReference type="PANTHER" id="PTHR35883">
    <property type="entry name" value="CYCLIC AMP-INDUCIBLE PROTEIN BP74-RELATED"/>
    <property type="match status" value="1"/>
</dbReference>
<dbReference type="Pfam" id="PF23621">
    <property type="entry name" value="BP74_N"/>
    <property type="match status" value="1"/>
</dbReference>
<dbReference type="PROSITE" id="PS51257">
    <property type="entry name" value="PROKAR_LIPOPROTEIN"/>
    <property type="match status" value="1"/>
</dbReference>
<dbReference type="InterPro" id="IPR056422">
    <property type="entry name" value="BP74_N"/>
</dbReference>
<evidence type="ECO:0000313" key="2">
    <source>
        <dbReference type="EMBL" id="HIH10396.1"/>
    </source>
</evidence>
<dbReference type="AlphaFoldDB" id="A0A7J4J5A5"/>